<dbReference type="GO" id="GO:0006310">
    <property type="term" value="P:DNA recombination"/>
    <property type="evidence" value="ECO:0007669"/>
    <property type="project" value="UniProtKB-KW"/>
</dbReference>
<evidence type="ECO:0000256" key="2">
    <source>
        <dbReference type="ARBA" id="ARBA00023172"/>
    </source>
</evidence>
<dbReference type="SUPFAM" id="SSF47823">
    <property type="entry name" value="lambda integrase-like, N-terminal domain"/>
    <property type="match status" value="1"/>
</dbReference>
<evidence type="ECO:0000259" key="4">
    <source>
        <dbReference type="PROSITE" id="PS51898"/>
    </source>
</evidence>
<gene>
    <name evidence="6" type="primary">LOC129326975</name>
</gene>
<feature type="domain" description="Tyr recombinase" evidence="4">
    <location>
        <begin position="278"/>
        <end position="470"/>
    </location>
</feature>
<dbReference type="PANTHER" id="PTHR34605:SF3">
    <property type="entry name" value="P CELL-TYPE AGGLUTINATION PROTEIN MAP4-LIKE-RELATED"/>
    <property type="match status" value="1"/>
</dbReference>
<evidence type="ECO:0000313" key="6">
    <source>
        <dbReference type="RefSeq" id="XP_054831298.1"/>
    </source>
</evidence>
<dbReference type="InterPro" id="IPR002104">
    <property type="entry name" value="Integrase_catalytic"/>
</dbReference>
<dbReference type="Gene3D" id="1.10.443.10">
    <property type="entry name" value="Intergrase catalytic core"/>
    <property type="match status" value="1"/>
</dbReference>
<keyword evidence="2" id="KW-0233">DNA recombination</keyword>
<sequence>MPKGKAKGPSKGKQAAKKPAAKRVVPALSSSDEEDGGVPISQILARIAALEKARSVPPATSGGTVRQKSSRLATKSAFRRDILTRLSALEESAGVTAGSSSGDVQAAGEVLEVQEASGTEQAWAEEGGPLALAVEPPVAESAEDTDGAISTACPRSRFAAGSDAAISVADWRAEACRAIRLAIAPSTQRAYDRAVRQFAAFRQAAGLRQVWPIPAVHLMQFCVDRKGKGLAVKSIRSQLAALAFASRARGLSEATGDFRIRKMLEGWSREKGARKDDRLPISPSVLRGLNSVWEDVCHSSFEVLLFHAAALTAFFGALRVSELVSLSARDTSGRALVMQDLKFKGKAAILRVRRSKTDQRGFGCEITLGPCAEQELCPVRALRLYVQARGESPGVLFCHSDGRPLTKYQFWAVTGRALGKLGFSGVRFATHSFRIGAASTAAAMGYPGPEIQKVGRWRSSAYRSYIRPLP</sequence>
<feature type="region of interest" description="Disordered" evidence="3">
    <location>
        <begin position="1"/>
        <end position="36"/>
    </location>
</feature>
<feature type="compositionally biased region" description="Polar residues" evidence="3">
    <location>
        <begin position="61"/>
        <end position="72"/>
    </location>
</feature>
<name>A0AA97J4B0_EUBMA</name>
<feature type="compositionally biased region" description="Basic residues" evidence="3">
    <location>
        <begin position="1"/>
        <end position="21"/>
    </location>
</feature>
<reference evidence="6" key="1">
    <citation type="submission" date="2025-08" db="UniProtKB">
        <authorList>
            <consortium name="RefSeq"/>
        </authorList>
    </citation>
    <scope>IDENTIFICATION</scope>
    <source>
        <tissue evidence="6">Blood</tissue>
    </source>
</reference>
<dbReference type="GeneID" id="129326975"/>
<evidence type="ECO:0000256" key="1">
    <source>
        <dbReference type="ARBA" id="ARBA00023125"/>
    </source>
</evidence>
<dbReference type="Pfam" id="PF00589">
    <property type="entry name" value="Phage_integrase"/>
    <property type="match status" value="1"/>
</dbReference>
<dbReference type="Gene3D" id="1.10.150.130">
    <property type="match status" value="1"/>
</dbReference>
<keyword evidence="1" id="KW-0238">DNA-binding</keyword>
<dbReference type="PANTHER" id="PTHR34605">
    <property type="entry name" value="PHAGE_INTEGRASE DOMAIN-CONTAINING PROTEIN"/>
    <property type="match status" value="1"/>
</dbReference>
<proteinExistence type="predicted"/>
<protein>
    <submittedName>
        <fullName evidence="6">Uncharacterized protein LOC129326975</fullName>
    </submittedName>
</protein>
<dbReference type="InterPro" id="IPR011010">
    <property type="entry name" value="DNA_brk_join_enz"/>
</dbReference>
<dbReference type="InterPro" id="IPR010998">
    <property type="entry name" value="Integrase_recombinase_N"/>
</dbReference>
<evidence type="ECO:0000313" key="5">
    <source>
        <dbReference type="Proteomes" id="UP001190640"/>
    </source>
</evidence>
<keyword evidence="5" id="KW-1185">Reference proteome</keyword>
<dbReference type="InterPro" id="IPR013762">
    <property type="entry name" value="Integrase-like_cat_sf"/>
</dbReference>
<dbReference type="GO" id="GO:0015074">
    <property type="term" value="P:DNA integration"/>
    <property type="evidence" value="ECO:0007669"/>
    <property type="project" value="InterPro"/>
</dbReference>
<dbReference type="GO" id="GO:0003677">
    <property type="term" value="F:DNA binding"/>
    <property type="evidence" value="ECO:0007669"/>
    <property type="project" value="UniProtKB-KW"/>
</dbReference>
<dbReference type="Proteomes" id="UP001190640">
    <property type="component" value="Chromosome 4"/>
</dbReference>
<organism evidence="5 6">
    <name type="scientific">Eublepharis macularius</name>
    <name type="common">Leopard gecko</name>
    <name type="synonym">Cyrtodactylus macularius</name>
    <dbReference type="NCBI Taxonomy" id="481883"/>
    <lineage>
        <taxon>Eukaryota</taxon>
        <taxon>Metazoa</taxon>
        <taxon>Chordata</taxon>
        <taxon>Craniata</taxon>
        <taxon>Vertebrata</taxon>
        <taxon>Euteleostomi</taxon>
        <taxon>Lepidosauria</taxon>
        <taxon>Squamata</taxon>
        <taxon>Bifurcata</taxon>
        <taxon>Gekkota</taxon>
        <taxon>Eublepharidae</taxon>
        <taxon>Eublepharinae</taxon>
        <taxon>Eublepharis</taxon>
    </lineage>
</organism>
<dbReference type="RefSeq" id="XP_054831298.1">
    <property type="nucleotide sequence ID" value="XM_054975323.1"/>
</dbReference>
<dbReference type="SUPFAM" id="SSF56349">
    <property type="entry name" value="DNA breaking-rejoining enzymes"/>
    <property type="match status" value="1"/>
</dbReference>
<dbReference type="AlphaFoldDB" id="A0AA97J4B0"/>
<dbReference type="InterPro" id="IPR052925">
    <property type="entry name" value="Phage_Integrase-like_Recomb"/>
</dbReference>
<dbReference type="KEGG" id="emc:129326975"/>
<feature type="region of interest" description="Disordered" evidence="3">
    <location>
        <begin position="53"/>
        <end position="72"/>
    </location>
</feature>
<evidence type="ECO:0000256" key="3">
    <source>
        <dbReference type="SAM" id="MobiDB-lite"/>
    </source>
</evidence>
<accession>A0AA97J4B0</accession>
<dbReference type="PROSITE" id="PS51898">
    <property type="entry name" value="TYR_RECOMBINASE"/>
    <property type="match status" value="1"/>
</dbReference>